<accession>A0A4Y7X0R4</accession>
<evidence type="ECO:0000313" key="4">
    <source>
        <dbReference type="EMBL" id="KOO40163.1"/>
    </source>
</evidence>
<dbReference type="RefSeq" id="WP_010898540.1">
    <property type="nucleotide sequence ID" value="NZ_CP040441.1"/>
</dbReference>
<dbReference type="Gene3D" id="3.30.70.990">
    <property type="entry name" value="YajQ-like, domain 2"/>
    <property type="match status" value="1"/>
</dbReference>
<dbReference type="GO" id="GO:0005829">
    <property type="term" value="C:cytosol"/>
    <property type="evidence" value="ECO:0007669"/>
    <property type="project" value="TreeGrafter"/>
</dbReference>
<dbReference type="InterPro" id="IPR035570">
    <property type="entry name" value="UPF0234_N"/>
</dbReference>
<dbReference type="Pfam" id="PF04461">
    <property type="entry name" value="YajQ"/>
    <property type="match status" value="1"/>
</dbReference>
<dbReference type="NCBIfam" id="NF003819">
    <property type="entry name" value="PRK05412.1"/>
    <property type="match status" value="1"/>
</dbReference>
<dbReference type="Gene3D" id="3.30.70.860">
    <property type="match status" value="1"/>
</dbReference>
<dbReference type="PATRIC" id="fig|136160.3.peg.1940"/>
<dbReference type="InterPro" id="IPR035571">
    <property type="entry name" value="UPF0234-like_C"/>
</dbReference>
<organism evidence="4">
    <name type="scientific">Halalkalibacterium halodurans</name>
    <name type="common">Bacillus halodurans</name>
    <dbReference type="NCBI Taxonomy" id="86665"/>
    <lineage>
        <taxon>Bacteria</taxon>
        <taxon>Bacillati</taxon>
        <taxon>Bacillota</taxon>
        <taxon>Bacilli</taxon>
        <taxon>Bacillales</taxon>
        <taxon>Bacillaceae</taxon>
        <taxon>Halalkalibacterium (ex Joshi et al. 2022)</taxon>
    </lineage>
</organism>
<protein>
    <recommendedName>
        <fullName evidence="3">Nucleotide-binding protein AMD02_08055</fullName>
    </recommendedName>
</protein>
<dbReference type="PANTHER" id="PTHR30476:SF0">
    <property type="entry name" value="UPF0234 PROTEIN YAJQ"/>
    <property type="match status" value="1"/>
</dbReference>
<evidence type="ECO:0000256" key="2">
    <source>
        <dbReference type="ARBA" id="ARBA00093450"/>
    </source>
</evidence>
<dbReference type="InterPro" id="IPR007551">
    <property type="entry name" value="YajQ/Smlt4090-like"/>
</dbReference>
<keyword evidence="1 3" id="KW-0547">Nucleotide-binding</keyword>
<dbReference type="EMBL" id="LILD01000001">
    <property type="protein sequence ID" value="KOO40163.1"/>
    <property type="molecule type" value="Genomic_DNA"/>
</dbReference>
<proteinExistence type="inferred from homology"/>
<dbReference type="AlphaFoldDB" id="A0A0M0KP47"/>
<evidence type="ECO:0000256" key="1">
    <source>
        <dbReference type="ARBA" id="ARBA00022741"/>
    </source>
</evidence>
<dbReference type="SUPFAM" id="SSF89963">
    <property type="entry name" value="YajQ-like"/>
    <property type="match status" value="2"/>
</dbReference>
<dbReference type="InterPro" id="IPR036183">
    <property type="entry name" value="YajQ-like_sf"/>
</dbReference>
<comment type="similarity">
    <text evidence="2 3">Belongs to the YajQ family.</text>
</comment>
<dbReference type="HAMAP" id="MF_00632">
    <property type="entry name" value="UPF0234"/>
    <property type="match status" value="1"/>
</dbReference>
<name>A0A0M0KP47_ALKHA</name>
<dbReference type="GO" id="GO:0000166">
    <property type="term" value="F:nucleotide binding"/>
    <property type="evidence" value="ECO:0007669"/>
    <property type="project" value="UniProtKB-UniRule"/>
</dbReference>
<comment type="caution">
    <text evidence="4">The sequence shown here is derived from an EMBL/GenBank/DDBJ whole genome shotgun (WGS) entry which is preliminary data.</text>
</comment>
<dbReference type="PANTHER" id="PTHR30476">
    <property type="entry name" value="UPF0234 PROTEIN YAJQ"/>
    <property type="match status" value="1"/>
</dbReference>
<reference evidence="4" key="1">
    <citation type="submission" date="2015-08" db="EMBL/GenBank/DDBJ databases">
        <title>Complete DNA Sequence of Pseudomonas syringae pv. actinidiae, the Causal Agent of Kiwifruit Canker Disease.</title>
        <authorList>
            <person name="Rikkerink E.H.A."/>
            <person name="Fineran P.C."/>
        </authorList>
    </citation>
    <scope>NUCLEOTIDE SEQUENCE</scope>
    <source>
        <strain evidence="4">DSM 13666</strain>
    </source>
</reference>
<evidence type="ECO:0000256" key="3">
    <source>
        <dbReference type="HAMAP-Rule" id="MF_00632"/>
    </source>
</evidence>
<comment type="function">
    <text evidence="3">Nucleotide-binding protein.</text>
</comment>
<accession>A0A0M0KP47</accession>
<dbReference type="OMA" id="DFKGVGA"/>
<sequence>MAKEHSFDLVSEVNLQEVDNAINLAMKEITNRYDFKGSKSSIERTGDEQVTLISDDEYKLESVIDILKSKFIKRGLSQKTMDFGKIERAAGGTVRQVVTLLSGIEGERAKKLTKLIRDSKLKVKAQIQNDQIRVTGKNIDDLQQVIQLVKEQDLDFPVQFVNMR</sequence>
<gene>
    <name evidence="4" type="ORF">AMD02_08055</name>
</gene>
<dbReference type="SMR" id="A0A0M0KP47"/>
<dbReference type="CDD" id="cd11740">
    <property type="entry name" value="YajQ_like"/>
    <property type="match status" value="1"/>
</dbReference>
<dbReference type="GeneID" id="87597907"/>